<dbReference type="InterPro" id="IPR036427">
    <property type="entry name" value="Bromodomain-like_sf"/>
</dbReference>
<dbReference type="InterPro" id="IPR057451">
    <property type="entry name" value="BRWD/PHIP_AD"/>
</dbReference>
<feature type="compositionally biased region" description="Low complexity" evidence="6">
    <location>
        <begin position="1352"/>
        <end position="1366"/>
    </location>
</feature>
<reference evidence="9" key="1">
    <citation type="submission" date="2020-11" db="EMBL/GenBank/DDBJ databases">
        <authorList>
            <person name="Tran Van P."/>
        </authorList>
    </citation>
    <scope>NUCLEOTIDE SEQUENCE</scope>
</reference>
<dbReference type="InterPro" id="IPR052060">
    <property type="entry name" value="Bromo_WD_repeat"/>
</dbReference>
<dbReference type="InterPro" id="IPR001487">
    <property type="entry name" value="Bromodomain"/>
</dbReference>
<evidence type="ECO:0000256" key="2">
    <source>
        <dbReference type="ARBA" id="ARBA00022737"/>
    </source>
</evidence>
<dbReference type="SUPFAM" id="SSF47370">
    <property type="entry name" value="Bromodomain"/>
    <property type="match status" value="1"/>
</dbReference>
<dbReference type="SMART" id="SM00320">
    <property type="entry name" value="WD40"/>
    <property type="match status" value="7"/>
</dbReference>
<dbReference type="Pfam" id="PF00400">
    <property type="entry name" value="WD40"/>
    <property type="match status" value="5"/>
</dbReference>
<evidence type="ECO:0000256" key="6">
    <source>
        <dbReference type="SAM" id="MobiDB-lite"/>
    </source>
</evidence>
<feature type="compositionally biased region" description="Basic residues" evidence="6">
    <location>
        <begin position="1381"/>
        <end position="1391"/>
    </location>
</feature>
<feature type="compositionally biased region" description="Polar residues" evidence="6">
    <location>
        <begin position="2055"/>
        <end position="2072"/>
    </location>
</feature>
<feature type="domain" description="VWFD" evidence="8">
    <location>
        <begin position="364"/>
        <end position="541"/>
    </location>
</feature>
<dbReference type="PROSITE" id="PS51233">
    <property type="entry name" value="VWFD"/>
    <property type="match status" value="1"/>
</dbReference>
<protein>
    <recommendedName>
        <fullName evidence="10">PH-interacting protein</fullName>
    </recommendedName>
</protein>
<dbReference type="InterPro" id="IPR015943">
    <property type="entry name" value="WD40/YVTN_repeat-like_dom_sf"/>
</dbReference>
<feature type="region of interest" description="Disordered" evidence="6">
    <location>
        <begin position="1884"/>
        <end position="2121"/>
    </location>
</feature>
<evidence type="ECO:0000259" key="7">
    <source>
        <dbReference type="PROSITE" id="PS50014"/>
    </source>
</evidence>
<feature type="compositionally biased region" description="Acidic residues" evidence="6">
    <location>
        <begin position="1955"/>
        <end position="1964"/>
    </location>
</feature>
<dbReference type="Gene3D" id="2.30.30.1040">
    <property type="match status" value="1"/>
</dbReference>
<dbReference type="InterPro" id="IPR036322">
    <property type="entry name" value="WD40_repeat_dom_sf"/>
</dbReference>
<dbReference type="EMBL" id="OB792675">
    <property type="protein sequence ID" value="CAD7423434.1"/>
    <property type="molecule type" value="Genomic_DNA"/>
</dbReference>
<dbReference type="FunFam" id="2.130.10.10:FF:000997">
    <property type="entry name" value="AGAP002030-PA-like protein"/>
    <property type="match status" value="1"/>
</dbReference>
<gene>
    <name evidence="9" type="ORF">TMSB3V08_LOCUS422</name>
</gene>
<dbReference type="CDD" id="cd00200">
    <property type="entry name" value="WD40"/>
    <property type="match status" value="1"/>
</dbReference>
<dbReference type="SUPFAM" id="SSF50978">
    <property type="entry name" value="WD40 repeat-like"/>
    <property type="match status" value="1"/>
</dbReference>
<feature type="repeat" description="WD" evidence="5">
    <location>
        <begin position="730"/>
        <end position="771"/>
    </location>
</feature>
<dbReference type="InterPro" id="IPR001680">
    <property type="entry name" value="WD40_rpt"/>
</dbReference>
<feature type="compositionally biased region" description="Basic residues" evidence="6">
    <location>
        <begin position="1991"/>
        <end position="2008"/>
    </location>
</feature>
<dbReference type="Pfam" id="PF00094">
    <property type="entry name" value="VWD"/>
    <property type="match status" value="1"/>
</dbReference>
<feature type="compositionally biased region" description="Polar residues" evidence="6">
    <location>
        <begin position="1897"/>
        <end position="1909"/>
    </location>
</feature>
<sequence>MDQGRLEYRLGEKGVHPTEIRTSISPSSAVELNTSSALANYANEAGSINTRTMCGLMGKPRSNMQQSNAKIFPTPDLRRHSCDIGVQIPLELSLLLTTEDVTSSDLLELLPSKKLTLKLLLVHKVANSSSVLRSWDINTVYTTSRGFTEHDLKVKVTRLLGQTISHRVVLHYIPRQLCLEADAWFPEWDPERPTTHLVKGQMNVAWGVVDDSKCPRDSSGLRVTVRAELSDEQSVLGDNKSYRACHVDSSGKEGLLLTEACSWVAREMATMRKYTANFRYTKLPEVLLSAGDYLISLLEVLYPGVTPDSSEYGVMVTAEFPMSRPEMKLTMNKRRTTVSVRQPWLLNTLYSPGLALATRYRIINWCIMNSTNLRTFDEAFLELTIPLCYTLASADNSKQPTFAVFVRKVAEKDALAVKFYIGNNFVEIIPNNEGKLDIFVNKEQIKHAEQSYQYSADQQTYDFELWKPEEGRVLINSRLARVWLEYKGHTLSLAVPGLYNGILTGLCGDSNGHAGNFNLSYHTCIKLYFLIAKFLASGPCQNTAEVLRRELENKKVLPKRLDWEGNEHDQTFEELERKFPHLGPTYLLEICRRIGPILDKDIKSNVPGVESLLGAGRQSLLRTVQALFEYQQTPDSVLRNPMVQSLSHVNVKSATFIASCVVTPDRGPQSWGIVQYSARKRHVSFIDPPGYNKQHNIVRVLQGRETSGPLQRRQVISPRLYSKQQLLCRTVGHLSAVYCLLFDCSGRYIITGADDLLVKIWSAIDGRLMASLRGASAEITDIAINDENTLLAAGSLDKLLRVWNLQTSAPVAVLAAHTGMITSVNFCPLVQENVQYLVTTSTDGSVAFWSYQQMPDSTYIFQSKPVQYNERMRPGQAQMICASFSPGGEEGPHRILETQAHTDRVDSIQWAHNSHRFISGSKDGTAHVWHYERQQWKSLRLLMSTKLPGCLGTDEDNKTKLKVSMVSWDVTDKWVITAVSDYTLKVWNANTGALVQVLRGHKDEVFVLESHPIDPHVLLSAGHDGQIFIWDIVAGTAVASFENTIEGQGHGAVFDAKWSPDGQCMAATDSHGHILMFGFAPKNELIRKLPRELFFHTDYRPLIRNMNHFVVDEQTQTAPHLMPPPFLVDVEGNPYPPAQQRLVPGREKCKVEQLIPNIIFSPGGQQEVIEGIPTENPRSNIDQMIAELVRNRGGQQENRVAERIQLNTSPRAVHRVGMRRTGDVEGVRQVSGNWQRGALEPWYKRTHVQPVEMSILQGVRERLSSIGKMELEMYRREEKRRPIPEPQLSQQARPPVRRHCGPRNPQQHNYSTRATLGTMDSEFENPENLDLTASGTSATDNNDSTAREEDLGSSSSSSGSESSEYSDWIADAGVNLEPPKRVHRRPIKKRPPSSDTETKKPRGRQKKEVNVQSPPVVTTLAEVPEAFRPSEWLSEVIPRKAPYYPQMGDEVMYFRQGHQLYLNAVRNKKVYELGPRCEPWAKKRIRAHELVKIIGIKYEIRPPRLCCLKLGLMDEDGHLTGDTFTIKYHDMADVLDFLVLRQTYDTAIARRWKIGDRFRCMIDDGWWMGTIESHSALESDFPGSLFMCYGVRWDNSEYERMSPWDLEPVNPNRLPREVGGAVPVLPEEIQATLYQPRAEEWPQGDRDATCCRILAGLDQVMCLSVAESFIAPVDLNRYPTYAYVVEYPIDLSTIKGRFENRFYRRVTSAQFDVRYIATNAEKFNEPSSQIVKKARIATELCLKIMKDVRALDISAVYHQILDSYKSSDSESEASVEVDINAPGPSRGRGSTRACRVVNRVYRREDTSPPTDWRRECRDLIDMLWMCEDSTPFRYTSSTLSSLWINQIKIYSMTVRLSVMFEEHMKTVFYNWKYAKRREQFKKLRSIKRKNKHPTPNKMVTRNMNGAGTSSRKHYNESDDSLSDEVVLAARKPPTPRKQYTPRKNGTSRRKHFNESDDSLTDEEVLTARKPLTQRKQYTPRKNGRRPGTIKPKVRGNIRGKYRGKRKYKLNKERQPRGASRVVRYQDESDDVVEKVAGKMRSTRGQRLNYAMDSDASVSLPNNNVAPSDSSDSGAPRQARGKRPRKMSAIHYFEASDDSEGGTSGRRTRGKRTHYAEDSDDSDGAPAISYFSSHHPVYEKDTKIFVLNCALHSASDVVFDCCVHVHIGEGGGRRDCQVERTLLLSQCRFWHHARRKEGTLQPAQQHNVAYTLVLLIHWWSRGGSEGWKVTAALKANLQVSREL</sequence>
<dbReference type="InterPro" id="IPR019775">
    <property type="entry name" value="WD40_repeat_CS"/>
</dbReference>
<feature type="region of interest" description="Disordered" evidence="6">
    <location>
        <begin position="1276"/>
        <end position="1412"/>
    </location>
</feature>
<evidence type="ECO:0000256" key="3">
    <source>
        <dbReference type="ARBA" id="ARBA00023117"/>
    </source>
</evidence>
<dbReference type="PROSITE" id="PS50294">
    <property type="entry name" value="WD_REPEATS_REGION"/>
    <property type="match status" value="4"/>
</dbReference>
<feature type="compositionally biased region" description="Polar residues" evidence="6">
    <location>
        <begin position="1304"/>
        <end position="1315"/>
    </location>
</feature>
<dbReference type="Pfam" id="PF25437">
    <property type="entry name" value="BRWD1_N"/>
    <property type="match status" value="1"/>
</dbReference>
<dbReference type="Gene3D" id="2.130.10.10">
    <property type="entry name" value="YVTN repeat-like/Quinoprotein amine dehydrogenase"/>
    <property type="match status" value="3"/>
</dbReference>
<feature type="compositionally biased region" description="Basic residues" evidence="6">
    <location>
        <begin position="1884"/>
        <end position="1894"/>
    </location>
</feature>
<keyword evidence="2" id="KW-0677">Repeat</keyword>
<dbReference type="CDD" id="cd05529">
    <property type="entry name" value="Bromo_WDR9_I_like"/>
    <property type="match status" value="1"/>
</dbReference>
<organism evidence="9">
    <name type="scientific">Timema monikensis</name>
    <dbReference type="NCBI Taxonomy" id="170555"/>
    <lineage>
        <taxon>Eukaryota</taxon>
        <taxon>Metazoa</taxon>
        <taxon>Ecdysozoa</taxon>
        <taxon>Arthropoda</taxon>
        <taxon>Hexapoda</taxon>
        <taxon>Insecta</taxon>
        <taxon>Pterygota</taxon>
        <taxon>Neoptera</taxon>
        <taxon>Polyneoptera</taxon>
        <taxon>Phasmatodea</taxon>
        <taxon>Timematodea</taxon>
        <taxon>Timematoidea</taxon>
        <taxon>Timematidae</taxon>
        <taxon>Timema</taxon>
    </lineage>
</organism>
<dbReference type="Gene3D" id="1.20.920.10">
    <property type="entry name" value="Bromodomain-like"/>
    <property type="match status" value="1"/>
</dbReference>
<dbReference type="InterPro" id="IPR057452">
    <property type="entry name" value="BRWD/PHIP_N"/>
</dbReference>
<feature type="compositionally biased region" description="Basic residues" evidence="6">
    <location>
        <begin position="2078"/>
        <end position="2087"/>
    </location>
</feature>
<dbReference type="PROSITE" id="PS50082">
    <property type="entry name" value="WD_REPEATS_2"/>
    <property type="match status" value="6"/>
</dbReference>
<dbReference type="PROSITE" id="PS00678">
    <property type="entry name" value="WD_REPEATS_1"/>
    <property type="match status" value="2"/>
</dbReference>
<dbReference type="GO" id="GO:0008360">
    <property type="term" value="P:regulation of cell shape"/>
    <property type="evidence" value="ECO:0007669"/>
    <property type="project" value="TreeGrafter"/>
</dbReference>
<feature type="domain" description="Bromo" evidence="7">
    <location>
        <begin position="1661"/>
        <end position="1731"/>
    </location>
</feature>
<dbReference type="InterPro" id="IPR001846">
    <property type="entry name" value="VWF_type-D"/>
</dbReference>
<dbReference type="GO" id="GO:0006357">
    <property type="term" value="P:regulation of transcription by RNA polymerase II"/>
    <property type="evidence" value="ECO:0007669"/>
    <property type="project" value="TreeGrafter"/>
</dbReference>
<dbReference type="Pfam" id="PF25313">
    <property type="entry name" value="BRWD_AD"/>
    <property type="match status" value="1"/>
</dbReference>
<dbReference type="Pfam" id="PF00439">
    <property type="entry name" value="Bromodomain"/>
    <property type="match status" value="1"/>
</dbReference>
<feature type="compositionally biased region" description="Polar residues" evidence="6">
    <location>
        <begin position="1331"/>
        <end position="1344"/>
    </location>
</feature>
<dbReference type="PANTHER" id="PTHR16266">
    <property type="entry name" value="WD REPEAT DOMAIN 9"/>
    <property type="match status" value="1"/>
</dbReference>
<feature type="repeat" description="WD" evidence="5">
    <location>
        <begin position="772"/>
        <end position="813"/>
    </location>
</feature>
<dbReference type="PRINTS" id="PR00503">
    <property type="entry name" value="BROMODOMAIN"/>
</dbReference>
<keyword evidence="3 4" id="KW-0103">Bromodomain</keyword>
<proteinExistence type="predicted"/>
<dbReference type="PANTHER" id="PTHR16266:SF17">
    <property type="entry name" value="BRWD3"/>
    <property type="match status" value="1"/>
</dbReference>
<feature type="repeat" description="WD" evidence="5">
    <location>
        <begin position="814"/>
        <end position="850"/>
    </location>
</feature>
<feature type="repeat" description="WD" evidence="5">
    <location>
        <begin position="898"/>
        <end position="929"/>
    </location>
</feature>
<dbReference type="FunFam" id="1.20.920.10:FF:000044">
    <property type="entry name" value="Bromodomain and WD repeat domain-containing 1"/>
    <property type="match status" value="1"/>
</dbReference>
<feature type="repeat" description="WD" evidence="5">
    <location>
        <begin position="963"/>
        <end position="997"/>
    </location>
</feature>
<feature type="compositionally biased region" description="Basic and acidic residues" evidence="6">
    <location>
        <begin position="2023"/>
        <end position="2036"/>
    </location>
</feature>
<name>A0A7R9HHV0_9NEOP</name>
<evidence type="ECO:0008006" key="10">
    <source>
        <dbReference type="Google" id="ProtNLM"/>
    </source>
</evidence>
<evidence type="ECO:0000256" key="4">
    <source>
        <dbReference type="PROSITE-ProRule" id="PRU00035"/>
    </source>
</evidence>
<evidence type="ECO:0000259" key="8">
    <source>
        <dbReference type="PROSITE" id="PS51233"/>
    </source>
</evidence>
<dbReference type="GO" id="GO:0007010">
    <property type="term" value="P:cytoskeleton organization"/>
    <property type="evidence" value="ECO:0007669"/>
    <property type="project" value="TreeGrafter"/>
</dbReference>
<dbReference type="FunFam" id="2.130.10.10:FF:000674">
    <property type="entry name" value="WD-repeat protein, putative"/>
    <property type="match status" value="1"/>
</dbReference>
<evidence type="ECO:0000256" key="5">
    <source>
        <dbReference type="PROSITE-ProRule" id="PRU00221"/>
    </source>
</evidence>
<dbReference type="GO" id="GO:0005634">
    <property type="term" value="C:nucleus"/>
    <property type="evidence" value="ECO:0007669"/>
    <property type="project" value="TreeGrafter"/>
</dbReference>
<dbReference type="PROSITE" id="PS50014">
    <property type="entry name" value="BROMODOMAIN_2"/>
    <property type="match status" value="1"/>
</dbReference>
<evidence type="ECO:0000313" key="9">
    <source>
        <dbReference type="EMBL" id="CAD7423434.1"/>
    </source>
</evidence>
<evidence type="ECO:0000256" key="1">
    <source>
        <dbReference type="ARBA" id="ARBA00022574"/>
    </source>
</evidence>
<keyword evidence="1 5" id="KW-0853">WD repeat</keyword>
<dbReference type="SMART" id="SM00297">
    <property type="entry name" value="BROMO"/>
    <property type="match status" value="1"/>
</dbReference>
<feature type="repeat" description="WD" evidence="5">
    <location>
        <begin position="998"/>
        <end position="1040"/>
    </location>
</feature>
<accession>A0A7R9HHV0</accession>